<dbReference type="Proteomes" id="UP001152798">
    <property type="component" value="Chromosome 4"/>
</dbReference>
<keyword evidence="2" id="KW-1185">Reference proteome</keyword>
<organism evidence="1 2">
    <name type="scientific">Nezara viridula</name>
    <name type="common">Southern green stink bug</name>
    <name type="synonym">Cimex viridulus</name>
    <dbReference type="NCBI Taxonomy" id="85310"/>
    <lineage>
        <taxon>Eukaryota</taxon>
        <taxon>Metazoa</taxon>
        <taxon>Ecdysozoa</taxon>
        <taxon>Arthropoda</taxon>
        <taxon>Hexapoda</taxon>
        <taxon>Insecta</taxon>
        <taxon>Pterygota</taxon>
        <taxon>Neoptera</taxon>
        <taxon>Paraneoptera</taxon>
        <taxon>Hemiptera</taxon>
        <taxon>Heteroptera</taxon>
        <taxon>Panheteroptera</taxon>
        <taxon>Pentatomomorpha</taxon>
        <taxon>Pentatomoidea</taxon>
        <taxon>Pentatomidae</taxon>
        <taxon>Pentatominae</taxon>
        <taxon>Nezara</taxon>
    </lineage>
</organism>
<dbReference type="AlphaFoldDB" id="A0A9P0MQR6"/>
<proteinExistence type="predicted"/>
<accession>A0A9P0MQR6</accession>
<protein>
    <submittedName>
        <fullName evidence="1">Uncharacterized protein</fullName>
    </submittedName>
</protein>
<evidence type="ECO:0000313" key="1">
    <source>
        <dbReference type="EMBL" id="CAH1399581.1"/>
    </source>
</evidence>
<gene>
    <name evidence="1" type="ORF">NEZAVI_LOCUS9006</name>
</gene>
<dbReference type="EMBL" id="OV725080">
    <property type="protein sequence ID" value="CAH1399581.1"/>
    <property type="molecule type" value="Genomic_DNA"/>
</dbReference>
<name>A0A9P0MQR6_NEZVI</name>
<reference evidence="1" key="1">
    <citation type="submission" date="2022-01" db="EMBL/GenBank/DDBJ databases">
        <authorList>
            <person name="King R."/>
        </authorList>
    </citation>
    <scope>NUCLEOTIDE SEQUENCE</scope>
</reference>
<evidence type="ECO:0000313" key="2">
    <source>
        <dbReference type="Proteomes" id="UP001152798"/>
    </source>
</evidence>
<sequence length="88" mass="10579">MSRWLFMRQGSELLVYNVNDLQHQKEISKKTVVLEYVFRMKSCFLSMRIVQQLFWNFFTDLRLLDLVDLWPPEPAFSTSAYLRLLLSS</sequence>